<dbReference type="InterPro" id="IPR007452">
    <property type="entry name" value="TamB_C"/>
</dbReference>
<evidence type="ECO:0000256" key="2">
    <source>
        <dbReference type="ARBA" id="ARBA00022692"/>
    </source>
</evidence>
<evidence type="ECO:0000256" key="5">
    <source>
        <dbReference type="SAM" id="MobiDB-lite"/>
    </source>
</evidence>
<evidence type="ECO:0000256" key="1">
    <source>
        <dbReference type="ARBA" id="ARBA00004167"/>
    </source>
</evidence>
<gene>
    <name evidence="8" type="ordered locus">Tmz1t_1031</name>
</gene>
<proteinExistence type="predicted"/>
<dbReference type="EMBL" id="CP001281">
    <property type="protein sequence ID" value="ACK53793.1"/>
    <property type="molecule type" value="Genomic_DNA"/>
</dbReference>
<dbReference type="STRING" id="85643.Tmz1t_1031"/>
<reference evidence="8 9" key="2">
    <citation type="journal article" date="2012" name="Stand. Genomic Sci.">
        <title>Complete genome sequence of Thauera aminoaromatica strain MZ1T.</title>
        <authorList>
            <person name="Jiang K."/>
            <person name="Sanseverino J."/>
            <person name="Chauhan A."/>
            <person name="Lucas S."/>
            <person name="Copeland A."/>
            <person name="Lapidus A."/>
            <person name="Del Rio T.G."/>
            <person name="Dalin E."/>
            <person name="Tice H."/>
            <person name="Bruce D."/>
            <person name="Goodwin L."/>
            <person name="Pitluck S."/>
            <person name="Sims D."/>
            <person name="Brettin T."/>
            <person name="Detter J.C."/>
            <person name="Han C."/>
            <person name="Chang Y.J."/>
            <person name="Larimer F."/>
            <person name="Land M."/>
            <person name="Hauser L."/>
            <person name="Kyrpides N.C."/>
            <person name="Mikhailova N."/>
            <person name="Moser S."/>
            <person name="Jegier P."/>
            <person name="Close D."/>
            <person name="Debruyn J.M."/>
            <person name="Wang Y."/>
            <person name="Layton A.C."/>
            <person name="Allen M.S."/>
            <person name="Sayler G.S."/>
        </authorList>
    </citation>
    <scope>NUCLEOTIDE SEQUENCE [LARGE SCALE GENOMIC DNA]</scope>
    <source>
        <strain evidence="8 9">MZ1T</strain>
    </source>
</reference>
<keyword evidence="4 6" id="KW-0472">Membrane</keyword>
<dbReference type="OrthoDB" id="5288149at2"/>
<dbReference type="eggNOG" id="COG2911">
    <property type="taxonomic scope" value="Bacteria"/>
</dbReference>
<name>C4ZNE6_THASP</name>
<evidence type="ECO:0000259" key="7">
    <source>
        <dbReference type="Pfam" id="PF04357"/>
    </source>
</evidence>
<dbReference type="Proteomes" id="UP000002186">
    <property type="component" value="Chromosome"/>
</dbReference>
<dbReference type="PANTHER" id="PTHR36985:SF1">
    <property type="entry name" value="TRANSLOCATION AND ASSEMBLY MODULE SUBUNIT TAMB"/>
    <property type="match status" value="1"/>
</dbReference>
<comment type="subcellular location">
    <subcellularLocation>
        <location evidence="1">Membrane</location>
        <topology evidence="1">Single-pass membrane protein</topology>
    </subcellularLocation>
</comment>
<keyword evidence="3 6" id="KW-1133">Transmembrane helix</keyword>
<protein>
    <recommendedName>
        <fullName evidence="7">Translocation and assembly module TamB C-terminal domain-containing protein</fullName>
    </recommendedName>
</protein>
<keyword evidence="2 6" id="KW-0812">Transmembrane</keyword>
<organism evidence="8 9">
    <name type="scientific">Thauera aminoaromatica</name>
    <dbReference type="NCBI Taxonomy" id="164330"/>
    <lineage>
        <taxon>Bacteria</taxon>
        <taxon>Pseudomonadati</taxon>
        <taxon>Pseudomonadota</taxon>
        <taxon>Betaproteobacteria</taxon>
        <taxon>Rhodocyclales</taxon>
        <taxon>Zoogloeaceae</taxon>
        <taxon>Thauera</taxon>
    </lineage>
</organism>
<feature type="region of interest" description="Disordered" evidence="5">
    <location>
        <begin position="509"/>
        <end position="535"/>
    </location>
</feature>
<evidence type="ECO:0000256" key="3">
    <source>
        <dbReference type="ARBA" id="ARBA00022989"/>
    </source>
</evidence>
<dbReference type="Pfam" id="PF04357">
    <property type="entry name" value="TamB"/>
    <property type="match status" value="1"/>
</dbReference>
<feature type="transmembrane region" description="Helical" evidence="6">
    <location>
        <begin position="22"/>
        <end position="42"/>
    </location>
</feature>
<accession>C4ZNE6</accession>
<feature type="domain" description="Translocation and assembly module TamB C-terminal" evidence="7">
    <location>
        <begin position="1073"/>
        <end position="1425"/>
    </location>
</feature>
<evidence type="ECO:0000256" key="4">
    <source>
        <dbReference type="ARBA" id="ARBA00023136"/>
    </source>
</evidence>
<dbReference type="KEGG" id="tmz:Tmz1t_1031"/>
<dbReference type="PANTHER" id="PTHR36985">
    <property type="entry name" value="TRANSLOCATION AND ASSEMBLY MODULE SUBUNIT TAMB"/>
    <property type="match status" value="1"/>
</dbReference>
<dbReference type="GO" id="GO:0009306">
    <property type="term" value="P:protein secretion"/>
    <property type="evidence" value="ECO:0007669"/>
    <property type="project" value="InterPro"/>
</dbReference>
<dbReference type="RefSeq" id="WP_012584802.1">
    <property type="nucleotide sequence ID" value="NC_011662.2"/>
</dbReference>
<reference evidence="9" key="1">
    <citation type="submission" date="2009-05" db="EMBL/GenBank/DDBJ databases">
        <title>Complete sequence of chromosome of Thauera sp. MZ1T.</title>
        <authorList>
            <consortium name="US DOE Joint Genome Institute"/>
            <person name="Lucas S."/>
            <person name="Copeland A."/>
            <person name="Lapidus A."/>
            <person name="Glavina del Rio T."/>
            <person name="Dalin E."/>
            <person name="Tice H."/>
            <person name="Bruce D."/>
            <person name="Goodwin L."/>
            <person name="Pitluck S."/>
            <person name="Sims D."/>
            <person name="Brettin T."/>
            <person name="Detter J.C."/>
            <person name="Han C."/>
            <person name="Larimer F."/>
            <person name="Land M."/>
            <person name="Hauser L."/>
            <person name="Kyrpides N."/>
            <person name="Mikhailova N."/>
            <person name="Sayler G.S."/>
        </authorList>
    </citation>
    <scope>NUCLEOTIDE SEQUENCE [LARGE SCALE GENOMIC DNA]</scope>
    <source>
        <strain evidence="9">MZ1T</strain>
    </source>
</reference>
<evidence type="ECO:0000313" key="8">
    <source>
        <dbReference type="EMBL" id="ACK53793.1"/>
    </source>
</evidence>
<keyword evidence="9" id="KW-1185">Reference proteome</keyword>
<evidence type="ECO:0000313" key="9">
    <source>
        <dbReference type="Proteomes" id="UP000002186"/>
    </source>
</evidence>
<dbReference type="GO" id="GO:0005886">
    <property type="term" value="C:plasma membrane"/>
    <property type="evidence" value="ECO:0007669"/>
    <property type="project" value="InterPro"/>
</dbReference>
<evidence type="ECO:0000256" key="6">
    <source>
        <dbReference type="SAM" id="Phobius"/>
    </source>
</evidence>
<dbReference type="HOGENOM" id="CLU_002338_3_0_4"/>
<sequence>MSAHDHDAAPAAPPRRRRLARALGWGVALPLALLCGGSAWLAGTQSGLDAALGLAARATSGALQVEGARGRLFGRLDVDRLAWRGPGLELEVRALSLEWTPAALLQRRVDIEHLTAGRVLLAQAVAEDPPASAPLAAPSSLALPVAIALRRLAVGAFLMRELPAGGDLAVPLAGAAPGSADAAVPVQGEVAAAAGEAAQALDRAADVASDPALAAEATTEVAAEQGLVFSRLEAALSSDGRHHRLESLSVALPQGRARAALALDGVAPFALAGEAGFDGVVETHAVAVQATLADSLLEPRLQAKATLGAAHAQIEARVESFAADPLRQLRLKAGGIDPAAFAAGAPSGEFAIEAELAAPAAGEGLLAGPIRVTNARPAAVDAGGIPLEALSAQLDWKRAELALDAVEFRLAGGGTIAGRVAWHPPALPDATASAAPAAEAGFGQFVAALELAGIDTRALDGRLPRQIVAGRVDAEAGAQRQTARLALMVGAARIDADASLSVVPAAPPSPVAAASAAGEGGAQTAREGAAAPPVPAQATDLPAAVHAGAARSFTLSARLRGVDPRALRSELPSARLDLDLDARGDLSAEGLPQAVALDFTLPDSRLDGRPLRGEGRLRVEGLRVPEAKIDLNIAGNTLRADGAFGAPGDSLALRLDAPALAAIGFGLGGRAGAEGRIGGTLEAPNGRLDLFGENLALPGDVRLAGLNARVRLDSGIDGPFELALGLSRLGSRVRGADGAPPPDWLASARIEAGGTRARHRLDADLATPKVEGVADTLRLALEGGLPAGEVPRWSGRLAALEVGGRFPARLQAPATLELGADRVRLGRVEIEAGDKGRIRLLETAWSPTQSVLRGDLAGLVVETEPRRRDGRPRRNADPLSLGARWDLAVGRTLEGEARVFRESGDISVEGELRTRLGLEKLEAVLNARGDRIDLAVDVQGKELGSVQGEAGLRARRGADGLWSVPPATAIRGAARIDMPSLAWLGRLSQESVELAGRIRGDFTVGGTIAAPRASGRIEGRELGFTLVDQGLMLAGGELDVDFDQERVRLERLEFVSENRVRPRENRIPFERLTATPGRFTARGELALDSGAGDFRFDADRLPLLQRDDRWMLLSGGGTARSTFESLALDAEFRADAGYLEFAEALPPSLSDDVVVLGREPAPAQQGGGFAVNADVSVGLGDALYLSALGLETRLAGGLRIRLQPGRPLSAVGTIETVGGGYRGYGQNLTLERGLINFQGPLDAPGLNIVALRKGLEVEAGVAITGSAKRPQIKLVSDPEVPDPTKLSWIVLGRAPDAGSGADLGLLLPAAAALLGGPGGGMTEELSRSLGFDSFSIGQGELNSTTRTRSSRVLGSGQTVSGGPSVAGQVLSLGKRLGPDLFLNFEQGLGGAATLVKLTYQVSRRLSVIARGGTDTALDLQYGFSFR</sequence>